<evidence type="ECO:0000256" key="4">
    <source>
        <dbReference type="RuleBase" id="RU000628"/>
    </source>
</evidence>
<feature type="domain" description="Bifunctional inhibitor/plant lipid transfer protein/seed storage helical" evidence="6">
    <location>
        <begin position="35"/>
        <end position="119"/>
    </location>
</feature>
<dbReference type="EMBL" id="JAMZMK010008196">
    <property type="protein sequence ID" value="KAI7741452.1"/>
    <property type="molecule type" value="Genomic_DNA"/>
</dbReference>
<name>A0AAD5CGG2_AMBAR</name>
<evidence type="ECO:0000256" key="1">
    <source>
        <dbReference type="ARBA" id="ARBA00009748"/>
    </source>
</evidence>
<reference evidence="7" key="1">
    <citation type="submission" date="2022-06" db="EMBL/GenBank/DDBJ databases">
        <title>Uncovering the hologenomic basis of an extraordinary plant invasion.</title>
        <authorList>
            <person name="Bieker V.C."/>
            <person name="Martin M.D."/>
            <person name="Gilbert T."/>
            <person name="Hodgins K."/>
            <person name="Battlay P."/>
            <person name="Petersen B."/>
            <person name="Wilson J."/>
        </authorList>
    </citation>
    <scope>NUCLEOTIDE SEQUENCE</scope>
    <source>
        <strain evidence="7">AA19_3_7</strain>
        <tissue evidence="7">Leaf</tissue>
    </source>
</reference>
<dbReference type="AlphaFoldDB" id="A0AAD5CGG2"/>
<comment type="similarity">
    <text evidence="1 4">Belongs to the plant LTP family.</text>
</comment>
<keyword evidence="8" id="KW-1185">Reference proteome</keyword>
<evidence type="ECO:0000313" key="7">
    <source>
        <dbReference type="EMBL" id="KAI7741452.1"/>
    </source>
</evidence>
<dbReference type="Gene3D" id="1.10.110.10">
    <property type="entry name" value="Plant lipid-transfer and hydrophobic proteins"/>
    <property type="match status" value="1"/>
</dbReference>
<evidence type="ECO:0000256" key="5">
    <source>
        <dbReference type="SAM" id="SignalP"/>
    </source>
</evidence>
<dbReference type="SMART" id="SM00499">
    <property type="entry name" value="AAI"/>
    <property type="match status" value="1"/>
</dbReference>
<dbReference type="GO" id="GO:0008289">
    <property type="term" value="F:lipid binding"/>
    <property type="evidence" value="ECO:0007669"/>
    <property type="project" value="UniProtKB-KW"/>
</dbReference>
<comment type="caution">
    <text evidence="7">The sequence shown here is derived from an EMBL/GenBank/DDBJ whole genome shotgun (WGS) entry which is preliminary data.</text>
</comment>
<keyword evidence="3 4" id="KW-0446">Lipid-binding</keyword>
<comment type="function">
    <text evidence="4">Plant non-specific lipid-transfer proteins transfer phospholipids as well as galactolipids across membranes. May play a role in wax or cutin deposition in the cell walls of expanding epidermal cells and certain secretory tissues.</text>
</comment>
<accession>A0AAD5CGG2</accession>
<evidence type="ECO:0000259" key="6">
    <source>
        <dbReference type="SMART" id="SM00499"/>
    </source>
</evidence>
<feature type="chain" id="PRO_5041956315" description="Non-specific lipid-transfer protein" evidence="5">
    <location>
        <begin position="32"/>
        <end position="131"/>
    </location>
</feature>
<dbReference type="PANTHER" id="PTHR33076">
    <property type="entry name" value="NON-SPECIFIC LIPID-TRANSFER PROTEIN 2-RELATED"/>
    <property type="match status" value="1"/>
</dbReference>
<evidence type="ECO:0000313" key="8">
    <source>
        <dbReference type="Proteomes" id="UP001206925"/>
    </source>
</evidence>
<proteinExistence type="inferred from homology"/>
<keyword evidence="5" id="KW-0732">Signal</keyword>
<dbReference type="InterPro" id="IPR000528">
    <property type="entry name" value="Plant_nsLTP"/>
</dbReference>
<dbReference type="CDD" id="cd01960">
    <property type="entry name" value="nsLTP1"/>
    <property type="match status" value="1"/>
</dbReference>
<dbReference type="GO" id="GO:0006869">
    <property type="term" value="P:lipid transport"/>
    <property type="evidence" value="ECO:0007669"/>
    <property type="project" value="InterPro"/>
</dbReference>
<evidence type="ECO:0000256" key="2">
    <source>
        <dbReference type="ARBA" id="ARBA00022448"/>
    </source>
</evidence>
<dbReference type="PRINTS" id="PR00382">
    <property type="entry name" value="LIPIDTRNSFER"/>
</dbReference>
<dbReference type="Pfam" id="PF00234">
    <property type="entry name" value="Tryp_alpha_amyl"/>
    <property type="match status" value="1"/>
</dbReference>
<sequence length="131" mass="14041">MARAELVGKVTVVVTMVFYCLVVATPRVVEGALTCEQVISDISPCATYLINGGTVSTDCCNGVKLLNSVVTTTNDRQTVCKCSKQTATTLPGIIPDNVRSLPAKCGVKVDFDFDPSADCSKYTFFLKDFSL</sequence>
<gene>
    <name evidence="7" type="ORF">M8C21_008532</name>
</gene>
<dbReference type="InterPro" id="IPR036312">
    <property type="entry name" value="Bifun_inhib/LTP/seed_sf"/>
</dbReference>
<dbReference type="InterPro" id="IPR016140">
    <property type="entry name" value="Bifunc_inhib/LTP/seed_store"/>
</dbReference>
<organism evidence="7 8">
    <name type="scientific">Ambrosia artemisiifolia</name>
    <name type="common">Common ragweed</name>
    <dbReference type="NCBI Taxonomy" id="4212"/>
    <lineage>
        <taxon>Eukaryota</taxon>
        <taxon>Viridiplantae</taxon>
        <taxon>Streptophyta</taxon>
        <taxon>Embryophyta</taxon>
        <taxon>Tracheophyta</taxon>
        <taxon>Spermatophyta</taxon>
        <taxon>Magnoliopsida</taxon>
        <taxon>eudicotyledons</taxon>
        <taxon>Gunneridae</taxon>
        <taxon>Pentapetalae</taxon>
        <taxon>asterids</taxon>
        <taxon>campanulids</taxon>
        <taxon>Asterales</taxon>
        <taxon>Asteraceae</taxon>
        <taxon>Asteroideae</taxon>
        <taxon>Heliantheae alliance</taxon>
        <taxon>Heliantheae</taxon>
        <taxon>Ambrosia</taxon>
    </lineage>
</organism>
<evidence type="ECO:0000256" key="3">
    <source>
        <dbReference type="ARBA" id="ARBA00023121"/>
    </source>
</evidence>
<feature type="signal peptide" evidence="5">
    <location>
        <begin position="1"/>
        <end position="31"/>
    </location>
</feature>
<dbReference type="Proteomes" id="UP001206925">
    <property type="component" value="Unassembled WGS sequence"/>
</dbReference>
<dbReference type="SUPFAM" id="SSF47699">
    <property type="entry name" value="Bifunctional inhibitor/lipid-transfer protein/seed storage 2S albumin"/>
    <property type="match status" value="1"/>
</dbReference>
<protein>
    <recommendedName>
        <fullName evidence="4">Non-specific lipid-transfer protein</fullName>
    </recommendedName>
</protein>
<keyword evidence="2 4" id="KW-0813">Transport</keyword>